<name>A0A1I7WIM8_HETBA</name>
<protein>
    <submittedName>
        <fullName evidence="2">Copine domain-containing protein</fullName>
    </submittedName>
</protein>
<organism evidence="1 2">
    <name type="scientific">Heterorhabditis bacteriophora</name>
    <name type="common">Entomopathogenic nematode worm</name>
    <dbReference type="NCBI Taxonomy" id="37862"/>
    <lineage>
        <taxon>Eukaryota</taxon>
        <taxon>Metazoa</taxon>
        <taxon>Ecdysozoa</taxon>
        <taxon>Nematoda</taxon>
        <taxon>Chromadorea</taxon>
        <taxon>Rhabditida</taxon>
        <taxon>Rhabditina</taxon>
        <taxon>Rhabditomorpha</taxon>
        <taxon>Strongyloidea</taxon>
        <taxon>Heterorhabditidae</taxon>
        <taxon>Heterorhabditis</taxon>
    </lineage>
</organism>
<dbReference type="WBParaSite" id="Hba_04865">
    <property type="protein sequence ID" value="Hba_04865"/>
    <property type="gene ID" value="Hba_04865"/>
</dbReference>
<sequence>MSLSANDYLNVFENVDIVRGSDIMDEFARSGYNWGKGGDIPTVTGLRNLNCC</sequence>
<evidence type="ECO:0000313" key="1">
    <source>
        <dbReference type="Proteomes" id="UP000095283"/>
    </source>
</evidence>
<reference evidence="2" key="1">
    <citation type="submission" date="2016-11" db="UniProtKB">
        <authorList>
            <consortium name="WormBaseParasite"/>
        </authorList>
    </citation>
    <scope>IDENTIFICATION</scope>
</reference>
<dbReference type="Proteomes" id="UP000095283">
    <property type="component" value="Unplaced"/>
</dbReference>
<evidence type="ECO:0000313" key="2">
    <source>
        <dbReference type="WBParaSite" id="Hba_04865"/>
    </source>
</evidence>
<accession>A0A1I7WIM8</accession>
<keyword evidence="1" id="KW-1185">Reference proteome</keyword>
<dbReference type="AlphaFoldDB" id="A0A1I7WIM8"/>
<proteinExistence type="predicted"/>